<evidence type="ECO:0000256" key="21">
    <source>
        <dbReference type="SAM" id="MobiDB-lite"/>
    </source>
</evidence>
<evidence type="ECO:0000256" key="2">
    <source>
        <dbReference type="ARBA" id="ARBA00004123"/>
    </source>
</evidence>
<accession>A0A8H5M3Z3</accession>
<comment type="pathway">
    <text evidence="3">Protein modification; protein ubiquitination.</text>
</comment>
<organism evidence="25 26">
    <name type="scientific">Collybiopsis confluens</name>
    <dbReference type="NCBI Taxonomy" id="2823264"/>
    <lineage>
        <taxon>Eukaryota</taxon>
        <taxon>Fungi</taxon>
        <taxon>Dikarya</taxon>
        <taxon>Basidiomycota</taxon>
        <taxon>Agaricomycotina</taxon>
        <taxon>Agaricomycetes</taxon>
        <taxon>Agaricomycetidae</taxon>
        <taxon>Agaricales</taxon>
        <taxon>Marasmiineae</taxon>
        <taxon>Omphalotaceae</taxon>
        <taxon>Collybiopsis</taxon>
    </lineage>
</organism>
<dbReference type="UniPathway" id="UPA00143"/>
<dbReference type="PROSITE" id="PS50800">
    <property type="entry name" value="SAP"/>
    <property type="match status" value="1"/>
</dbReference>
<dbReference type="FunFam" id="3.30.40.10:FF:000172">
    <property type="entry name" value="E3 ubiquitin-protein ligase RAD18"/>
    <property type="match status" value="1"/>
</dbReference>
<dbReference type="PANTHER" id="PTHR14134">
    <property type="entry name" value="E3 UBIQUITIN-PROTEIN LIGASE RAD18"/>
    <property type="match status" value="1"/>
</dbReference>
<dbReference type="PROSITE" id="PS51908">
    <property type="entry name" value="ZF_UBZ4"/>
    <property type="match status" value="1"/>
</dbReference>
<dbReference type="EC" id="2.3.2.27" evidence="5"/>
<evidence type="ECO:0000313" key="25">
    <source>
        <dbReference type="EMBL" id="KAF5379869.1"/>
    </source>
</evidence>
<evidence type="ECO:0000256" key="12">
    <source>
        <dbReference type="ARBA" id="ARBA00022833"/>
    </source>
</evidence>
<keyword evidence="12" id="KW-0862">Zinc</keyword>
<keyword evidence="15" id="KW-0539">Nucleus</keyword>
<evidence type="ECO:0000313" key="26">
    <source>
        <dbReference type="Proteomes" id="UP000518752"/>
    </source>
</evidence>
<evidence type="ECO:0000256" key="10">
    <source>
        <dbReference type="ARBA" id="ARBA00022771"/>
    </source>
</evidence>
<evidence type="ECO:0000259" key="22">
    <source>
        <dbReference type="PROSITE" id="PS50089"/>
    </source>
</evidence>
<feature type="domain" description="RING-type" evidence="22">
    <location>
        <begin position="34"/>
        <end position="72"/>
    </location>
</feature>
<dbReference type="OrthoDB" id="9049620at2759"/>
<comment type="subcellular location">
    <subcellularLocation>
        <location evidence="2">Nucleus</location>
    </subcellularLocation>
</comment>
<dbReference type="EMBL" id="JAACJN010000067">
    <property type="protein sequence ID" value="KAF5379869.1"/>
    <property type="molecule type" value="Genomic_DNA"/>
</dbReference>
<dbReference type="Pfam" id="PF13923">
    <property type="entry name" value="zf-C3HC4_2"/>
    <property type="match status" value="1"/>
</dbReference>
<dbReference type="InterPro" id="IPR006642">
    <property type="entry name" value="Rad18_UBZ4"/>
</dbReference>
<feature type="domain" description="UBZ4-type" evidence="24">
    <location>
        <begin position="155"/>
        <end position="183"/>
    </location>
</feature>
<dbReference type="InterPro" id="IPR003034">
    <property type="entry name" value="SAP_dom"/>
</dbReference>
<feature type="domain" description="SAP" evidence="23">
    <location>
        <begin position="245"/>
        <end position="279"/>
    </location>
</feature>
<proteinExistence type="inferred from homology"/>
<dbReference type="AlphaFoldDB" id="A0A8H5M3Z3"/>
<comment type="caution">
    <text evidence="25">The sequence shown here is derived from an EMBL/GenBank/DDBJ whole genome shotgun (WGS) entry which is preliminary data.</text>
</comment>
<evidence type="ECO:0000256" key="14">
    <source>
        <dbReference type="ARBA" id="ARBA00023204"/>
    </source>
</evidence>
<dbReference type="GO" id="GO:0006281">
    <property type="term" value="P:DNA repair"/>
    <property type="evidence" value="ECO:0007669"/>
    <property type="project" value="UniProtKB-KW"/>
</dbReference>
<evidence type="ECO:0000256" key="7">
    <source>
        <dbReference type="ARBA" id="ARBA00022679"/>
    </source>
</evidence>
<evidence type="ECO:0000256" key="13">
    <source>
        <dbReference type="ARBA" id="ARBA00023125"/>
    </source>
</evidence>
<dbReference type="GO" id="GO:0005634">
    <property type="term" value="C:nucleus"/>
    <property type="evidence" value="ECO:0007669"/>
    <property type="project" value="UniProtKB-SubCell"/>
</dbReference>
<feature type="region of interest" description="Disordered" evidence="21">
    <location>
        <begin position="343"/>
        <end position="389"/>
    </location>
</feature>
<keyword evidence="13" id="KW-0238">DNA-binding</keyword>
<keyword evidence="11" id="KW-0833">Ubl conjugation pathway</keyword>
<evidence type="ECO:0000256" key="8">
    <source>
        <dbReference type="ARBA" id="ARBA00022723"/>
    </source>
</evidence>
<evidence type="ECO:0000256" key="9">
    <source>
        <dbReference type="ARBA" id="ARBA00022763"/>
    </source>
</evidence>
<feature type="compositionally biased region" description="Low complexity" evidence="21">
    <location>
        <begin position="344"/>
        <end position="357"/>
    </location>
</feature>
<evidence type="ECO:0000256" key="1">
    <source>
        <dbReference type="ARBA" id="ARBA00000900"/>
    </source>
</evidence>
<dbReference type="PANTHER" id="PTHR14134:SF2">
    <property type="entry name" value="E3 UBIQUITIN-PROTEIN LIGASE RAD18"/>
    <property type="match status" value="1"/>
</dbReference>
<evidence type="ECO:0000256" key="11">
    <source>
        <dbReference type="ARBA" id="ARBA00022786"/>
    </source>
</evidence>
<dbReference type="GO" id="GO:0006513">
    <property type="term" value="P:protein monoubiquitination"/>
    <property type="evidence" value="ECO:0007669"/>
    <property type="project" value="InterPro"/>
</dbReference>
<dbReference type="GO" id="GO:0006301">
    <property type="term" value="P:DNA damage tolerance"/>
    <property type="evidence" value="ECO:0007669"/>
    <property type="project" value="InterPro"/>
</dbReference>
<evidence type="ECO:0000256" key="4">
    <source>
        <dbReference type="ARBA" id="ARBA00009506"/>
    </source>
</evidence>
<dbReference type="Pfam" id="PF02037">
    <property type="entry name" value="SAP"/>
    <property type="match status" value="1"/>
</dbReference>
<evidence type="ECO:0000256" key="18">
    <source>
        <dbReference type="ARBA" id="ARBA00082369"/>
    </source>
</evidence>
<protein>
    <recommendedName>
        <fullName evidence="6">Postreplication repair E3 ubiquitin-protein ligase RAD18</fullName>
        <ecNumber evidence="5">2.3.2.27</ecNumber>
    </recommendedName>
    <alternativeName>
        <fullName evidence="17">Postreplication repair E3 ubiquitin-protein ligase rad18</fullName>
    </alternativeName>
    <alternativeName>
        <fullName evidence="16 18">RING-type E3 ubiquitin transferase RAD18</fullName>
    </alternativeName>
</protein>
<dbReference type="PROSITE" id="PS50089">
    <property type="entry name" value="ZF_RING_2"/>
    <property type="match status" value="1"/>
</dbReference>
<dbReference type="PROSITE" id="PS00518">
    <property type="entry name" value="ZF_RING_1"/>
    <property type="match status" value="1"/>
</dbReference>
<dbReference type="GO" id="GO:0003697">
    <property type="term" value="F:single-stranded DNA binding"/>
    <property type="evidence" value="ECO:0007669"/>
    <property type="project" value="InterPro"/>
</dbReference>
<keyword evidence="14 20" id="KW-0234">DNA repair</keyword>
<dbReference type="InterPro" id="IPR001841">
    <property type="entry name" value="Znf_RING"/>
</dbReference>
<gene>
    <name evidence="25" type="ORF">D9757_007208</name>
</gene>
<evidence type="ECO:0000256" key="6">
    <source>
        <dbReference type="ARBA" id="ARBA00015551"/>
    </source>
</evidence>
<evidence type="ECO:0000259" key="23">
    <source>
        <dbReference type="PROSITE" id="PS50800"/>
    </source>
</evidence>
<evidence type="ECO:0000256" key="17">
    <source>
        <dbReference type="ARBA" id="ARBA00074353"/>
    </source>
</evidence>
<dbReference type="GO" id="GO:0097505">
    <property type="term" value="C:Rad6-Rad18 complex"/>
    <property type="evidence" value="ECO:0007669"/>
    <property type="project" value="TreeGrafter"/>
</dbReference>
<dbReference type="Proteomes" id="UP000518752">
    <property type="component" value="Unassembled WGS sequence"/>
</dbReference>
<dbReference type="SUPFAM" id="SSF57850">
    <property type="entry name" value="RING/U-box"/>
    <property type="match status" value="1"/>
</dbReference>
<sequence>MESKNSIQKLMSDIQDPSDFESPGLRSLDTALRCSICAELFDGPVSLKCGHCFCSLCIREALQQKQECPACREDDVSEGHLRRNTVMEEAVAAWKQSRPYILLLLARDKQREGNSSRPSKKRRLNEYSNDVDTRLSSESEIAEVLNDRGAHSEELVDCPACHKPVKHQKINQHLDNDCQDEPEPGRSTKYQWDHILGSKSQLGKSANKKGKERSVLPTSSYVAGAAWFNRASSEEKDSPLPKKSYDTLKDKTIKEFLREHDLSTAGDRKTLVARHQRWVIIYNANLDKSLKGRKSLNGLRRELNEWETQQKSKTKHDVTDSAAYQMKNKSEFDKLVEAARPKKFVSSSASSTTKPPTNNLVTTPRRQRSKTEREAPPENAIVVYSDEEK</sequence>
<evidence type="ECO:0000256" key="20">
    <source>
        <dbReference type="PROSITE-ProRule" id="PRU01256"/>
    </source>
</evidence>
<dbReference type="Gene3D" id="3.30.40.10">
    <property type="entry name" value="Zinc/RING finger domain, C3HC4 (zinc finger)"/>
    <property type="match status" value="1"/>
</dbReference>
<keyword evidence="10 19" id="KW-0863">Zinc-finger</keyword>
<dbReference type="SMART" id="SM00734">
    <property type="entry name" value="ZnF_Rad18"/>
    <property type="match status" value="1"/>
</dbReference>
<dbReference type="InterPro" id="IPR013083">
    <property type="entry name" value="Znf_RING/FYVE/PHD"/>
</dbReference>
<reference evidence="25 26" key="1">
    <citation type="journal article" date="2020" name="ISME J.">
        <title>Uncovering the hidden diversity of litter-decomposition mechanisms in mushroom-forming fungi.</title>
        <authorList>
            <person name="Floudas D."/>
            <person name="Bentzer J."/>
            <person name="Ahren D."/>
            <person name="Johansson T."/>
            <person name="Persson P."/>
            <person name="Tunlid A."/>
        </authorList>
    </citation>
    <scope>NUCLEOTIDE SEQUENCE [LARGE SCALE GENOMIC DNA]</scope>
    <source>
        <strain evidence="25 26">CBS 406.79</strain>
    </source>
</reference>
<dbReference type="InterPro" id="IPR039577">
    <property type="entry name" value="Rad18"/>
</dbReference>
<dbReference type="SMART" id="SM00184">
    <property type="entry name" value="RING"/>
    <property type="match status" value="1"/>
</dbReference>
<keyword evidence="26" id="KW-1185">Reference proteome</keyword>
<comment type="similarity">
    <text evidence="4">Belongs to the RAD18 family.</text>
</comment>
<keyword evidence="9 20" id="KW-0227">DNA damage</keyword>
<evidence type="ECO:0000256" key="19">
    <source>
        <dbReference type="PROSITE-ProRule" id="PRU00175"/>
    </source>
</evidence>
<evidence type="ECO:0000256" key="3">
    <source>
        <dbReference type="ARBA" id="ARBA00004906"/>
    </source>
</evidence>
<keyword evidence="8" id="KW-0479">Metal-binding</keyword>
<comment type="catalytic activity">
    <reaction evidence="1">
        <text>S-ubiquitinyl-[E2 ubiquitin-conjugating enzyme]-L-cysteine + [acceptor protein]-L-lysine = [E2 ubiquitin-conjugating enzyme]-L-cysteine + N(6)-ubiquitinyl-[acceptor protein]-L-lysine.</text>
        <dbReference type="EC" id="2.3.2.27"/>
    </reaction>
</comment>
<evidence type="ECO:0000256" key="5">
    <source>
        <dbReference type="ARBA" id="ARBA00012483"/>
    </source>
</evidence>
<keyword evidence="7" id="KW-0808">Transferase</keyword>
<feature type="region of interest" description="Disordered" evidence="21">
    <location>
        <begin position="111"/>
        <end position="132"/>
    </location>
</feature>
<evidence type="ECO:0000259" key="24">
    <source>
        <dbReference type="PROSITE" id="PS51908"/>
    </source>
</evidence>
<evidence type="ECO:0000256" key="15">
    <source>
        <dbReference type="ARBA" id="ARBA00023242"/>
    </source>
</evidence>
<dbReference type="GO" id="GO:0008270">
    <property type="term" value="F:zinc ion binding"/>
    <property type="evidence" value="ECO:0007669"/>
    <property type="project" value="UniProtKB-KW"/>
</dbReference>
<evidence type="ECO:0000256" key="16">
    <source>
        <dbReference type="ARBA" id="ARBA00031783"/>
    </source>
</evidence>
<dbReference type="GO" id="GO:0061630">
    <property type="term" value="F:ubiquitin protein ligase activity"/>
    <property type="evidence" value="ECO:0007669"/>
    <property type="project" value="UniProtKB-EC"/>
</dbReference>
<name>A0A8H5M3Z3_9AGAR</name>
<dbReference type="InterPro" id="IPR017907">
    <property type="entry name" value="Znf_RING_CS"/>
</dbReference>
<dbReference type="SMART" id="SM00513">
    <property type="entry name" value="SAP"/>
    <property type="match status" value="1"/>
</dbReference>